<evidence type="ECO:0000259" key="1">
    <source>
        <dbReference type="PROSITE" id="PS50195"/>
    </source>
</evidence>
<dbReference type="InterPro" id="IPR036871">
    <property type="entry name" value="PX_dom_sf"/>
</dbReference>
<dbReference type="InterPro" id="IPR001683">
    <property type="entry name" value="PX_dom"/>
</dbReference>
<accession>A0A024TQ11</accession>
<dbReference type="CDD" id="cd06093">
    <property type="entry name" value="PX_domain"/>
    <property type="match status" value="1"/>
</dbReference>
<dbReference type="RefSeq" id="XP_008875434.1">
    <property type="nucleotide sequence ID" value="XM_008877212.1"/>
</dbReference>
<sequence length="511" mass="55892">MVVGPEDIDASRPYACEVRVDDVRVLQKAEYEVTVKCTYFSESRRSKCTATWSVWRSFSAFRLLDSQLRKRSPKHMKGIKFPPLHRQRTLFRTHLEAAFLEARRAELDTYMGMVTAAPSLVSFHITSIEAQSLKAFVAYSTGFGQSITQIPTSADAASAGRHSTFAERPRPQMTSQSLTTNYRWSGTGFLGGQHLSGSSLAMRNSSFNNGGFVPVAPQQFNQNFNDRQRYSSTMSGNSFGGANSRFSNTSHSMTLSRQSVPLQPPPAVPEDAELSTNTLMAVTVPEAVDPDVDKERGKMELELRSAGLQGVGMPPDGSCFLHCLVYDLFPLKWDFFATYPAAMAMVNVGSADGVAPRRMQAAAQLRKDLAAFAIQNVAVLSAFLMTPVDELTTRYDTFGRVPDEQATVAELYAAATMLDLEIVLVTNDPAFHIDPVVPVDGIQSLRGHLSSRRTVVLGYMPPTPKTGGHYLCTREISYSSSFASGYFAGKMSSISSRSSLRNSSVVAGLVA</sequence>
<dbReference type="eggNOG" id="ENOG502QTJM">
    <property type="taxonomic scope" value="Eukaryota"/>
</dbReference>
<reference evidence="2" key="1">
    <citation type="submission" date="2013-12" db="EMBL/GenBank/DDBJ databases">
        <title>The Genome Sequence of Aphanomyces invadans NJM9701.</title>
        <authorList>
            <consortium name="The Broad Institute Genomics Platform"/>
            <person name="Russ C."/>
            <person name="Tyler B."/>
            <person name="van West P."/>
            <person name="Dieguez-Uribeondo J."/>
            <person name="Young S.K."/>
            <person name="Zeng Q."/>
            <person name="Gargeya S."/>
            <person name="Fitzgerald M."/>
            <person name="Abouelleil A."/>
            <person name="Alvarado L."/>
            <person name="Chapman S.B."/>
            <person name="Gainer-Dewar J."/>
            <person name="Goldberg J."/>
            <person name="Griggs A."/>
            <person name="Gujja S."/>
            <person name="Hansen M."/>
            <person name="Howarth C."/>
            <person name="Imamovic A."/>
            <person name="Ireland A."/>
            <person name="Larimer J."/>
            <person name="McCowan C."/>
            <person name="Murphy C."/>
            <person name="Pearson M."/>
            <person name="Poon T.W."/>
            <person name="Priest M."/>
            <person name="Roberts A."/>
            <person name="Saif S."/>
            <person name="Shea T."/>
            <person name="Sykes S."/>
            <person name="Wortman J."/>
            <person name="Nusbaum C."/>
            <person name="Birren B."/>
        </authorList>
    </citation>
    <scope>NUCLEOTIDE SEQUENCE [LARGE SCALE GENOMIC DNA]</scope>
    <source>
        <strain evidence="2">NJM9701</strain>
    </source>
</reference>
<dbReference type="EMBL" id="KI913978">
    <property type="protein sequence ID" value="ETV96123.1"/>
    <property type="molecule type" value="Genomic_DNA"/>
</dbReference>
<dbReference type="Gene3D" id="3.30.1520.10">
    <property type="entry name" value="Phox-like domain"/>
    <property type="match status" value="1"/>
</dbReference>
<dbReference type="AlphaFoldDB" id="A0A024TQ11"/>
<dbReference type="VEuPathDB" id="FungiDB:H310_10760"/>
<gene>
    <name evidence="2" type="ORF">H310_10760</name>
</gene>
<dbReference type="CDD" id="cd22744">
    <property type="entry name" value="OTU"/>
    <property type="match status" value="1"/>
</dbReference>
<dbReference type="Pfam" id="PF00787">
    <property type="entry name" value="PX"/>
    <property type="match status" value="1"/>
</dbReference>
<evidence type="ECO:0000313" key="2">
    <source>
        <dbReference type="EMBL" id="ETV96123.1"/>
    </source>
</evidence>
<dbReference type="PROSITE" id="PS50195">
    <property type="entry name" value="PX"/>
    <property type="match status" value="1"/>
</dbReference>
<protein>
    <recommendedName>
        <fullName evidence="1">PX domain-containing protein</fullName>
    </recommendedName>
</protein>
<proteinExistence type="predicted"/>
<dbReference type="STRING" id="157072.A0A024TQ11"/>
<organism evidence="2">
    <name type="scientific">Aphanomyces invadans</name>
    <dbReference type="NCBI Taxonomy" id="157072"/>
    <lineage>
        <taxon>Eukaryota</taxon>
        <taxon>Sar</taxon>
        <taxon>Stramenopiles</taxon>
        <taxon>Oomycota</taxon>
        <taxon>Saprolegniomycetes</taxon>
        <taxon>Saprolegniales</taxon>
        <taxon>Verrucalvaceae</taxon>
        <taxon>Aphanomyces</taxon>
    </lineage>
</organism>
<feature type="domain" description="PX" evidence="1">
    <location>
        <begin position="1"/>
        <end position="143"/>
    </location>
</feature>
<dbReference type="SUPFAM" id="SSF64268">
    <property type="entry name" value="PX domain"/>
    <property type="match status" value="1"/>
</dbReference>
<dbReference type="GO" id="GO:0035091">
    <property type="term" value="F:phosphatidylinositol binding"/>
    <property type="evidence" value="ECO:0007669"/>
    <property type="project" value="InterPro"/>
</dbReference>
<dbReference type="GeneID" id="20087810"/>
<dbReference type="OrthoDB" id="66762at2759"/>
<name>A0A024TQ11_9STRA</name>